<gene>
    <name evidence="12" type="ORF">C2S53_020047</name>
</gene>
<evidence type="ECO:0000259" key="9">
    <source>
        <dbReference type="Pfam" id="PF18052"/>
    </source>
</evidence>
<evidence type="ECO:0000259" key="10">
    <source>
        <dbReference type="Pfam" id="PF23559"/>
    </source>
</evidence>
<organism evidence="12 13">
    <name type="scientific">Perilla frutescens var. hirtella</name>
    <name type="common">Perilla citriodora</name>
    <name type="synonym">Perilla setoyensis</name>
    <dbReference type="NCBI Taxonomy" id="608512"/>
    <lineage>
        <taxon>Eukaryota</taxon>
        <taxon>Viridiplantae</taxon>
        <taxon>Streptophyta</taxon>
        <taxon>Embryophyta</taxon>
        <taxon>Tracheophyta</taxon>
        <taxon>Spermatophyta</taxon>
        <taxon>Magnoliopsida</taxon>
        <taxon>eudicotyledons</taxon>
        <taxon>Gunneridae</taxon>
        <taxon>Pentapetalae</taxon>
        <taxon>asterids</taxon>
        <taxon>lamiids</taxon>
        <taxon>Lamiales</taxon>
        <taxon>Lamiaceae</taxon>
        <taxon>Nepetoideae</taxon>
        <taxon>Elsholtzieae</taxon>
        <taxon>Perilla</taxon>
    </lineage>
</organism>
<dbReference type="Pfam" id="PF18052">
    <property type="entry name" value="Rx_N"/>
    <property type="match status" value="1"/>
</dbReference>
<sequence length="879" mass="99851">MAEAAVTFLLENVRKLMVEQIRLISGADKELKQLQQELELMKAFLVESANKREKGELFIQLERSIREAVYEAEDTLDNCLTQRVKAKGARLLNLKSLDLAKEVRELTQQLQPMFNRAMAGLTALPLVDGSAAKPGISDDNPIKIQLLREDNVVGFKDEEATLIKYINEKTEQLDVISIVGMPGLGKTTLAWKIYRDPKIQFEFPTLIWVYVSQEFSVREVFLTILKKFTHQDMSSKDGQELAQLVRSRLQTGRFLLFMDDVWTVKDWQLIEAALPKTNNLGKVLITSRHEKVAIRANPNRKPHKLRFLNFEESWELLQLEVFGRNNDCPEELEGIGKQIATQCRGVPLAVVVIGGILVEKCVDRRDLWKKVSDSVSTHLQHDEHARTKNIILLSYNKLPHDLRDCFLYLGMFPEDSEIPVWKLTRLWIAEGFIQTNGGKSLEEVAEENLNDLVARNLVMVEKTKANGDVKTCRVHDMIREFCQNEAAFANKNLFQEVKKTREGVFDPAISEIVKRRRVCIHSNVIEFLRKKPKGTGVRSFVCFSKESISLPPEFIPSIPDAFNLLRVIDVNPLKFTKFPTKLTKLMHLRYITLSGNEFKTLPESVSQLWNLQTVKIDTTSRDFEMKADISNMMQLRHLKTKAAISIKEPRGEGGENLQTLSRLSASCCTEQLFNKVSNLKNLGIRGQLASLVNAKCLEKLERLEKLKLMHDVFPTAAEKALHRLPDSRCFPPNLRILTLSSTYLGWKHMATLGSLLNLEVLKLKEMAFKGSLWEAKGEGGGFPCLETLHIARIDLEIWIASGDPFPKLKNLILKNCEKLQEIPPLLGKTLQLVEIERVKTTLVESAKRIEAQKQMQVQVGGKRDGFKLKISPGDASTPS</sequence>
<dbReference type="InterPro" id="IPR058922">
    <property type="entry name" value="WHD_DRP"/>
</dbReference>
<keyword evidence="4" id="KW-0547">Nucleotide-binding</keyword>
<evidence type="ECO:0000256" key="7">
    <source>
        <dbReference type="SAM" id="Coils"/>
    </source>
</evidence>
<evidence type="ECO:0000259" key="8">
    <source>
        <dbReference type="Pfam" id="PF00931"/>
    </source>
</evidence>
<keyword evidence="7" id="KW-0175">Coiled coil</keyword>
<dbReference type="PRINTS" id="PR00364">
    <property type="entry name" value="DISEASERSIST"/>
</dbReference>
<dbReference type="PANTHER" id="PTHR23155">
    <property type="entry name" value="DISEASE RESISTANCE PROTEIN RP"/>
    <property type="match status" value="1"/>
</dbReference>
<dbReference type="InterPro" id="IPR036388">
    <property type="entry name" value="WH-like_DNA-bd_sf"/>
</dbReference>
<dbReference type="Gene3D" id="1.10.10.10">
    <property type="entry name" value="Winged helix-like DNA-binding domain superfamily/Winged helix DNA-binding domain"/>
    <property type="match status" value="1"/>
</dbReference>
<evidence type="ECO:0000313" key="13">
    <source>
        <dbReference type="Proteomes" id="UP001190926"/>
    </source>
</evidence>
<dbReference type="Gene3D" id="3.80.10.10">
    <property type="entry name" value="Ribonuclease Inhibitor"/>
    <property type="match status" value="1"/>
</dbReference>
<feature type="domain" description="NB-ARC" evidence="8">
    <location>
        <begin position="166"/>
        <end position="325"/>
    </location>
</feature>
<reference evidence="12 13" key="1">
    <citation type="journal article" date="2021" name="Nat. Commun.">
        <title>Incipient diploidization of the medicinal plant Perilla within 10,000 years.</title>
        <authorList>
            <person name="Zhang Y."/>
            <person name="Shen Q."/>
            <person name="Leng L."/>
            <person name="Zhang D."/>
            <person name="Chen S."/>
            <person name="Shi Y."/>
            <person name="Ning Z."/>
            <person name="Chen S."/>
        </authorList>
    </citation>
    <scope>NUCLEOTIDE SEQUENCE [LARGE SCALE GENOMIC DNA]</scope>
    <source>
        <strain evidence="13">cv. PC099</strain>
    </source>
</reference>
<dbReference type="Pfam" id="PF23598">
    <property type="entry name" value="LRR_14"/>
    <property type="match status" value="1"/>
</dbReference>
<dbReference type="InterPro" id="IPR002182">
    <property type="entry name" value="NB-ARC"/>
</dbReference>
<feature type="domain" description="Disease resistance protein winged helix" evidence="10">
    <location>
        <begin position="411"/>
        <end position="481"/>
    </location>
</feature>
<dbReference type="Gene3D" id="1.20.5.4130">
    <property type="match status" value="1"/>
</dbReference>
<dbReference type="SUPFAM" id="SSF52058">
    <property type="entry name" value="L domain-like"/>
    <property type="match status" value="1"/>
</dbReference>
<evidence type="ECO:0000256" key="2">
    <source>
        <dbReference type="ARBA" id="ARBA00022614"/>
    </source>
</evidence>
<dbReference type="FunFam" id="3.40.50.300:FF:001091">
    <property type="entry name" value="Probable disease resistance protein At1g61300"/>
    <property type="match status" value="1"/>
</dbReference>
<dbReference type="InterPro" id="IPR027417">
    <property type="entry name" value="P-loop_NTPase"/>
</dbReference>
<keyword evidence="5" id="KW-0611">Plant defense</keyword>
<dbReference type="InterPro" id="IPR042197">
    <property type="entry name" value="Apaf_helical"/>
</dbReference>
<evidence type="ECO:0000256" key="6">
    <source>
        <dbReference type="ARBA" id="ARBA00022840"/>
    </source>
</evidence>
<evidence type="ECO:0000313" key="12">
    <source>
        <dbReference type="EMBL" id="KAH6822912.1"/>
    </source>
</evidence>
<accession>A0AAD4P1S4</accession>
<evidence type="ECO:0000256" key="3">
    <source>
        <dbReference type="ARBA" id="ARBA00022737"/>
    </source>
</evidence>
<feature type="domain" description="Disease resistance N-terminal" evidence="9">
    <location>
        <begin position="5"/>
        <end position="87"/>
    </location>
</feature>
<dbReference type="InterPro" id="IPR055414">
    <property type="entry name" value="LRR_R13L4/SHOC2-like"/>
</dbReference>
<dbReference type="GO" id="GO:0043531">
    <property type="term" value="F:ADP binding"/>
    <property type="evidence" value="ECO:0007669"/>
    <property type="project" value="InterPro"/>
</dbReference>
<evidence type="ECO:0000256" key="1">
    <source>
        <dbReference type="ARBA" id="ARBA00008894"/>
    </source>
</evidence>
<name>A0AAD4P1S4_PERFH</name>
<dbReference type="CDD" id="cd14798">
    <property type="entry name" value="RX-CC_like"/>
    <property type="match status" value="1"/>
</dbReference>
<dbReference type="Gene3D" id="1.10.8.430">
    <property type="entry name" value="Helical domain of apoptotic protease-activating factors"/>
    <property type="match status" value="1"/>
</dbReference>
<dbReference type="GO" id="GO:0005524">
    <property type="term" value="F:ATP binding"/>
    <property type="evidence" value="ECO:0007669"/>
    <property type="project" value="UniProtKB-KW"/>
</dbReference>
<dbReference type="GO" id="GO:0051607">
    <property type="term" value="P:defense response to virus"/>
    <property type="evidence" value="ECO:0007669"/>
    <property type="project" value="UniProtKB-ARBA"/>
</dbReference>
<evidence type="ECO:0000256" key="4">
    <source>
        <dbReference type="ARBA" id="ARBA00022741"/>
    </source>
</evidence>
<dbReference type="InterPro" id="IPR038005">
    <property type="entry name" value="RX-like_CC"/>
</dbReference>
<dbReference type="Pfam" id="PF00931">
    <property type="entry name" value="NB-ARC"/>
    <property type="match status" value="1"/>
</dbReference>
<keyword evidence="13" id="KW-1185">Reference proteome</keyword>
<keyword evidence="6" id="KW-0067">ATP-binding</keyword>
<proteinExistence type="inferred from homology"/>
<dbReference type="Proteomes" id="UP001190926">
    <property type="component" value="Unassembled WGS sequence"/>
</dbReference>
<dbReference type="InterPro" id="IPR044974">
    <property type="entry name" value="Disease_R_plants"/>
</dbReference>
<keyword evidence="2" id="KW-0433">Leucine-rich repeat</keyword>
<dbReference type="Gene3D" id="3.40.50.300">
    <property type="entry name" value="P-loop containing nucleotide triphosphate hydrolases"/>
    <property type="match status" value="1"/>
</dbReference>
<dbReference type="InterPro" id="IPR032675">
    <property type="entry name" value="LRR_dom_sf"/>
</dbReference>
<protein>
    <submittedName>
        <fullName evidence="12">Uncharacterized protein</fullName>
    </submittedName>
</protein>
<dbReference type="PANTHER" id="PTHR23155:SF1193">
    <property type="entry name" value="DISEASE RESISTANCE PROTEIN RPP13-RELATED"/>
    <property type="match status" value="1"/>
</dbReference>
<comment type="similarity">
    <text evidence="1">Belongs to the disease resistance NB-LRR family.</text>
</comment>
<dbReference type="AlphaFoldDB" id="A0AAD4P1S4"/>
<dbReference type="SUPFAM" id="SSF52540">
    <property type="entry name" value="P-loop containing nucleoside triphosphate hydrolases"/>
    <property type="match status" value="1"/>
</dbReference>
<keyword evidence="3" id="KW-0677">Repeat</keyword>
<dbReference type="GO" id="GO:0098542">
    <property type="term" value="P:defense response to other organism"/>
    <property type="evidence" value="ECO:0007669"/>
    <property type="project" value="TreeGrafter"/>
</dbReference>
<dbReference type="FunFam" id="1.10.8.430:FF:000003">
    <property type="entry name" value="Probable disease resistance protein At5g66910"/>
    <property type="match status" value="1"/>
</dbReference>
<dbReference type="Pfam" id="PF23559">
    <property type="entry name" value="WHD_DRP"/>
    <property type="match status" value="1"/>
</dbReference>
<feature type="domain" description="Disease resistance R13L4/SHOC-2-like LRR" evidence="11">
    <location>
        <begin position="537"/>
        <end position="818"/>
    </location>
</feature>
<feature type="coiled-coil region" evidence="7">
    <location>
        <begin position="17"/>
        <end position="51"/>
    </location>
</feature>
<evidence type="ECO:0000256" key="5">
    <source>
        <dbReference type="ARBA" id="ARBA00022821"/>
    </source>
</evidence>
<dbReference type="EMBL" id="SDAM02001129">
    <property type="protein sequence ID" value="KAH6822912.1"/>
    <property type="molecule type" value="Genomic_DNA"/>
</dbReference>
<comment type="caution">
    <text evidence="12">The sequence shown here is derived from an EMBL/GenBank/DDBJ whole genome shotgun (WGS) entry which is preliminary data.</text>
</comment>
<dbReference type="FunFam" id="1.10.10.10:FF:000322">
    <property type="entry name" value="Probable disease resistance protein At1g63360"/>
    <property type="match status" value="1"/>
</dbReference>
<dbReference type="InterPro" id="IPR041118">
    <property type="entry name" value="Rx_N"/>
</dbReference>
<evidence type="ECO:0000259" key="11">
    <source>
        <dbReference type="Pfam" id="PF23598"/>
    </source>
</evidence>